<sequence>MCHRPLKLTLKKTSKDSKTVNWNKKLPEIDIIPVEKVKLEPNFKPNEDFDELEITRKPFPPIGYVNPFNYSNLKAKNLPRKSKQPEYTNRKWTCIICGDIAASKEALIDHYEIHRINKETKVMETFANDTEYFNCAICGQEFTSLKTYERHFDAKHGERNYTCFVCQKVYKDAFQLAIHNYTFHPEDYDYAYQCVLCDFKTAFRGNLKDHLLQHEASCKLKCEICGKGFENEANYEEHKSMHGSTASFSCDVCGDTFPYTQHLINHKKEVHPEIFGDNLNQNECHICNKKFAHKKSLILHIRGHTGEDSVLCDMCGKRLTSGEHLKQHLRIHTGFKPHKCSVCGKGFAKKCNLTLHERVHSGEKPYKCRVCSKSFSQRSTLVIHERYHSGERPYVCTLCNKGFVAKGLLSVHIKTCSAIPEDYLVA</sequence>
<keyword evidence="13" id="KW-1185">Reference proteome</keyword>
<dbReference type="Proteomes" id="UP000051574">
    <property type="component" value="Unassembled WGS sequence"/>
</dbReference>
<reference evidence="12 13" key="1">
    <citation type="submission" date="2015-09" db="EMBL/GenBank/DDBJ databases">
        <title>Draft genome of the scarab beetle Oryctes borbonicus.</title>
        <authorList>
            <person name="Meyer J.M."/>
            <person name="Markov G.V."/>
            <person name="Baskaran P."/>
            <person name="Herrmann M."/>
            <person name="Sommer R.J."/>
            <person name="Roedelsperger C."/>
        </authorList>
    </citation>
    <scope>NUCLEOTIDE SEQUENCE [LARGE SCALE GENOMIC DNA]</scope>
    <source>
        <strain evidence="12">OB123</strain>
        <tissue evidence="12">Whole animal</tissue>
    </source>
</reference>
<keyword evidence="6" id="KW-0862">Zinc</keyword>
<evidence type="ECO:0000256" key="9">
    <source>
        <dbReference type="ARBA" id="ARBA00023242"/>
    </source>
</evidence>
<evidence type="ECO:0000313" key="12">
    <source>
        <dbReference type="EMBL" id="KRT84955.1"/>
    </source>
</evidence>
<keyword evidence="3" id="KW-0479">Metal-binding</keyword>
<feature type="domain" description="C2H2-type" evidence="11">
    <location>
        <begin position="248"/>
        <end position="271"/>
    </location>
</feature>
<evidence type="ECO:0000256" key="10">
    <source>
        <dbReference type="PROSITE-ProRule" id="PRU00042"/>
    </source>
</evidence>
<dbReference type="Pfam" id="PF00096">
    <property type="entry name" value="zf-C2H2"/>
    <property type="match status" value="5"/>
</dbReference>
<evidence type="ECO:0000256" key="7">
    <source>
        <dbReference type="ARBA" id="ARBA00023015"/>
    </source>
</evidence>
<dbReference type="EMBL" id="LJIG01001985">
    <property type="protein sequence ID" value="KRT84955.1"/>
    <property type="molecule type" value="Genomic_DNA"/>
</dbReference>
<dbReference type="SUPFAM" id="SSF57667">
    <property type="entry name" value="beta-beta-alpha zinc fingers"/>
    <property type="match status" value="5"/>
</dbReference>
<keyword evidence="5 10" id="KW-0863">Zinc-finger</keyword>
<evidence type="ECO:0000256" key="1">
    <source>
        <dbReference type="ARBA" id="ARBA00004123"/>
    </source>
</evidence>
<evidence type="ECO:0000259" key="11">
    <source>
        <dbReference type="PROSITE" id="PS50157"/>
    </source>
</evidence>
<dbReference type="GO" id="GO:0005634">
    <property type="term" value="C:nucleus"/>
    <property type="evidence" value="ECO:0007669"/>
    <property type="project" value="UniProtKB-SubCell"/>
</dbReference>
<feature type="domain" description="C2H2-type" evidence="11">
    <location>
        <begin position="310"/>
        <end position="337"/>
    </location>
</feature>
<dbReference type="Gene3D" id="3.30.160.60">
    <property type="entry name" value="Classic Zinc Finger"/>
    <property type="match status" value="8"/>
</dbReference>
<comment type="similarity">
    <text evidence="2">Belongs to the krueppel C2H2-type zinc-finger protein family.</text>
</comment>
<keyword evidence="4" id="KW-0677">Repeat</keyword>
<dbReference type="FunFam" id="3.30.160.60:FF:000475">
    <property type="entry name" value="zinc finger protein 32 isoform X1"/>
    <property type="match status" value="1"/>
</dbReference>
<gene>
    <name evidence="12" type="ORF">AMK59_2119</name>
</gene>
<evidence type="ECO:0000256" key="8">
    <source>
        <dbReference type="ARBA" id="ARBA00023163"/>
    </source>
</evidence>
<evidence type="ECO:0000256" key="5">
    <source>
        <dbReference type="ARBA" id="ARBA00022771"/>
    </source>
</evidence>
<dbReference type="PANTHER" id="PTHR47772">
    <property type="entry name" value="ZINC FINGER PROTEIN 200"/>
    <property type="match status" value="1"/>
</dbReference>
<dbReference type="FunFam" id="3.30.160.60:FF:000446">
    <property type="entry name" value="Zinc finger protein"/>
    <property type="match status" value="2"/>
</dbReference>
<dbReference type="PROSITE" id="PS00028">
    <property type="entry name" value="ZINC_FINGER_C2H2_1"/>
    <property type="match status" value="8"/>
</dbReference>
<accession>A0A0T6BCM2</accession>
<dbReference type="FunFam" id="3.30.160.60:FF:000478">
    <property type="entry name" value="Zinc finger protein 133"/>
    <property type="match status" value="1"/>
</dbReference>
<evidence type="ECO:0000256" key="3">
    <source>
        <dbReference type="ARBA" id="ARBA00022723"/>
    </source>
</evidence>
<dbReference type="OrthoDB" id="6077919at2759"/>
<feature type="domain" description="C2H2-type" evidence="11">
    <location>
        <begin position="133"/>
        <end position="160"/>
    </location>
</feature>
<feature type="domain" description="C2H2-type" evidence="11">
    <location>
        <begin position="220"/>
        <end position="247"/>
    </location>
</feature>
<dbReference type="PROSITE" id="PS50157">
    <property type="entry name" value="ZINC_FINGER_C2H2_2"/>
    <property type="match status" value="7"/>
</dbReference>
<dbReference type="InterPro" id="IPR013087">
    <property type="entry name" value="Znf_C2H2_type"/>
</dbReference>
<proteinExistence type="inferred from homology"/>
<dbReference type="InterPro" id="IPR050636">
    <property type="entry name" value="C2H2-ZF_domain-containing"/>
</dbReference>
<organism evidence="12 13">
    <name type="scientific">Oryctes borbonicus</name>
    <dbReference type="NCBI Taxonomy" id="1629725"/>
    <lineage>
        <taxon>Eukaryota</taxon>
        <taxon>Metazoa</taxon>
        <taxon>Ecdysozoa</taxon>
        <taxon>Arthropoda</taxon>
        <taxon>Hexapoda</taxon>
        <taxon>Insecta</taxon>
        <taxon>Pterygota</taxon>
        <taxon>Neoptera</taxon>
        <taxon>Endopterygota</taxon>
        <taxon>Coleoptera</taxon>
        <taxon>Polyphaga</taxon>
        <taxon>Scarabaeiformia</taxon>
        <taxon>Scarabaeidae</taxon>
        <taxon>Dynastinae</taxon>
        <taxon>Oryctes</taxon>
    </lineage>
</organism>
<comment type="caution">
    <text evidence="12">The sequence shown here is derived from an EMBL/GenBank/DDBJ whole genome shotgun (WGS) entry which is preliminary data.</text>
</comment>
<protein>
    <submittedName>
        <fullName evidence="12">Zinc finger protein</fullName>
    </submittedName>
</protein>
<feature type="domain" description="C2H2-type" evidence="11">
    <location>
        <begin position="366"/>
        <end position="393"/>
    </location>
</feature>
<evidence type="ECO:0000256" key="2">
    <source>
        <dbReference type="ARBA" id="ARBA00006991"/>
    </source>
</evidence>
<dbReference type="PANTHER" id="PTHR47772:SF13">
    <property type="entry name" value="GASTRULA ZINC FINGER PROTEIN XLCGF49.1-LIKE-RELATED"/>
    <property type="match status" value="1"/>
</dbReference>
<keyword evidence="8" id="KW-0804">Transcription</keyword>
<evidence type="ECO:0000256" key="6">
    <source>
        <dbReference type="ARBA" id="ARBA00022833"/>
    </source>
</evidence>
<comment type="subcellular location">
    <subcellularLocation>
        <location evidence="1">Nucleus</location>
    </subcellularLocation>
</comment>
<keyword evidence="9" id="KW-0539">Nucleus</keyword>
<dbReference type="SMART" id="SM00355">
    <property type="entry name" value="ZnF_C2H2"/>
    <property type="match status" value="11"/>
</dbReference>
<dbReference type="InterPro" id="IPR036236">
    <property type="entry name" value="Znf_C2H2_sf"/>
</dbReference>
<feature type="domain" description="C2H2-type" evidence="11">
    <location>
        <begin position="282"/>
        <end position="309"/>
    </location>
</feature>
<name>A0A0T6BCM2_9SCAR</name>
<keyword evidence="7" id="KW-0805">Transcription regulation</keyword>
<dbReference type="Pfam" id="PF13912">
    <property type="entry name" value="zf-C2H2_6"/>
    <property type="match status" value="1"/>
</dbReference>
<feature type="domain" description="C2H2-type" evidence="11">
    <location>
        <begin position="338"/>
        <end position="365"/>
    </location>
</feature>
<evidence type="ECO:0000313" key="13">
    <source>
        <dbReference type="Proteomes" id="UP000051574"/>
    </source>
</evidence>
<evidence type="ECO:0000256" key="4">
    <source>
        <dbReference type="ARBA" id="ARBA00022737"/>
    </source>
</evidence>
<dbReference type="GO" id="GO:0008270">
    <property type="term" value="F:zinc ion binding"/>
    <property type="evidence" value="ECO:0007669"/>
    <property type="project" value="UniProtKB-KW"/>
</dbReference>
<dbReference type="AlphaFoldDB" id="A0A0T6BCM2"/>